<evidence type="ECO:0000313" key="2">
    <source>
        <dbReference type="EMBL" id="APW37416.1"/>
    </source>
</evidence>
<organism evidence="2 3">
    <name type="scientific">Rhodoferax koreensis</name>
    <dbReference type="NCBI Taxonomy" id="1842727"/>
    <lineage>
        <taxon>Bacteria</taxon>
        <taxon>Pseudomonadati</taxon>
        <taxon>Pseudomonadota</taxon>
        <taxon>Betaproteobacteria</taxon>
        <taxon>Burkholderiales</taxon>
        <taxon>Comamonadaceae</taxon>
        <taxon>Rhodoferax</taxon>
    </lineage>
</organism>
<sequence length="303" mass="32664">MVIATHNGSFHADDIFGVAVLLRLHPGAQLIRTRDAELIARADFAVDVGGEWDAGRGRFDHHQRGFSGARDSGVVYASAGLVWRAHGAALVEQTFGLNDPALAQSVADALDEELVQHLDRADTGVDHGAPGLFGLSALLSQFNTTWDARRDAVQDEADALANFRKAMAVVDTLLAATLDQLRAKYQGAELVRNAEKLFGGQVLLMPRGGLPWREVVSREMPEVLFVVYPDSSARQYQVHVVTVEPHSFQARKDLPRPWAGLRLAELAEVTGVADAVFCHNGRFIAGAASLAGAMRLAELALAS</sequence>
<dbReference type="GO" id="GO:0005737">
    <property type="term" value="C:cytoplasm"/>
    <property type="evidence" value="ECO:0007669"/>
    <property type="project" value="TreeGrafter"/>
</dbReference>
<accession>A0A1P8JUH4</accession>
<protein>
    <recommendedName>
        <fullName evidence="4">Metal-dependent hydrolase</fullName>
    </recommendedName>
</protein>
<dbReference type="Pfam" id="PF03690">
    <property type="entry name" value="MYG1_exonuc"/>
    <property type="match status" value="1"/>
</dbReference>
<dbReference type="PANTHER" id="PTHR11215">
    <property type="entry name" value="METAL DEPENDENT HYDROLASE - RELATED"/>
    <property type="match status" value="1"/>
</dbReference>
<evidence type="ECO:0000313" key="3">
    <source>
        <dbReference type="Proteomes" id="UP000186609"/>
    </source>
</evidence>
<comment type="similarity">
    <text evidence="1">Belongs to the MYG1 family.</text>
</comment>
<dbReference type="AlphaFoldDB" id="A0A1P8JUH4"/>
<evidence type="ECO:0008006" key="4">
    <source>
        <dbReference type="Google" id="ProtNLM"/>
    </source>
</evidence>
<dbReference type="STRING" id="1842727.RD110_09630"/>
<dbReference type="Proteomes" id="UP000186609">
    <property type="component" value="Chromosome"/>
</dbReference>
<proteinExistence type="inferred from homology"/>
<name>A0A1P8JUH4_9BURK</name>
<evidence type="ECO:0000256" key="1">
    <source>
        <dbReference type="ARBA" id="ARBA00010105"/>
    </source>
</evidence>
<keyword evidence="3" id="KW-1185">Reference proteome</keyword>
<dbReference type="InterPro" id="IPR003226">
    <property type="entry name" value="MYG1_exonuclease"/>
</dbReference>
<dbReference type="OrthoDB" id="183622at2"/>
<gene>
    <name evidence="2" type="ORF">RD110_09630</name>
</gene>
<reference evidence="2 3" key="1">
    <citation type="submission" date="2017-01" db="EMBL/GenBank/DDBJ databases">
        <authorList>
            <person name="Mah S.A."/>
            <person name="Swanson W.J."/>
            <person name="Moy G.W."/>
            <person name="Vacquier V.D."/>
        </authorList>
    </citation>
    <scope>NUCLEOTIDE SEQUENCE [LARGE SCALE GENOMIC DNA]</scope>
    <source>
        <strain evidence="2 3">DCY110</strain>
    </source>
</reference>
<dbReference type="EMBL" id="CP019236">
    <property type="protein sequence ID" value="APW37416.1"/>
    <property type="molecule type" value="Genomic_DNA"/>
</dbReference>
<dbReference type="KEGG" id="rhy:RD110_09630"/>
<dbReference type="PANTHER" id="PTHR11215:SF1">
    <property type="entry name" value="MYG1 EXONUCLEASE"/>
    <property type="match status" value="1"/>
</dbReference>